<name>A0AAN9MLU8_PHACN</name>
<dbReference type="AlphaFoldDB" id="A0AAN9MLU8"/>
<comment type="caution">
    <text evidence="2">The sequence shown here is derived from an EMBL/GenBank/DDBJ whole genome shotgun (WGS) entry which is preliminary data.</text>
</comment>
<organism evidence="2 3">
    <name type="scientific">Phaseolus coccineus</name>
    <name type="common">Scarlet runner bean</name>
    <name type="synonym">Phaseolus multiflorus</name>
    <dbReference type="NCBI Taxonomy" id="3886"/>
    <lineage>
        <taxon>Eukaryota</taxon>
        <taxon>Viridiplantae</taxon>
        <taxon>Streptophyta</taxon>
        <taxon>Embryophyta</taxon>
        <taxon>Tracheophyta</taxon>
        <taxon>Spermatophyta</taxon>
        <taxon>Magnoliopsida</taxon>
        <taxon>eudicotyledons</taxon>
        <taxon>Gunneridae</taxon>
        <taxon>Pentapetalae</taxon>
        <taxon>rosids</taxon>
        <taxon>fabids</taxon>
        <taxon>Fabales</taxon>
        <taxon>Fabaceae</taxon>
        <taxon>Papilionoideae</taxon>
        <taxon>50 kb inversion clade</taxon>
        <taxon>NPAAA clade</taxon>
        <taxon>indigoferoid/millettioid clade</taxon>
        <taxon>Phaseoleae</taxon>
        <taxon>Phaseolus</taxon>
    </lineage>
</organism>
<evidence type="ECO:0000256" key="1">
    <source>
        <dbReference type="SAM" id="MobiDB-lite"/>
    </source>
</evidence>
<feature type="compositionally biased region" description="Basic residues" evidence="1">
    <location>
        <begin position="1"/>
        <end position="14"/>
    </location>
</feature>
<proteinExistence type="predicted"/>
<dbReference type="EMBL" id="JAYMYR010000006">
    <property type="protein sequence ID" value="KAK7356817.1"/>
    <property type="molecule type" value="Genomic_DNA"/>
</dbReference>
<evidence type="ECO:0000313" key="2">
    <source>
        <dbReference type="EMBL" id="KAK7356817.1"/>
    </source>
</evidence>
<gene>
    <name evidence="2" type="ORF">VNO80_16096</name>
</gene>
<reference evidence="2 3" key="1">
    <citation type="submission" date="2024-01" db="EMBL/GenBank/DDBJ databases">
        <title>The genomes of 5 underutilized Papilionoideae crops provide insights into root nodulation and disease resistanc.</title>
        <authorList>
            <person name="Jiang F."/>
        </authorList>
    </citation>
    <scope>NUCLEOTIDE SEQUENCE [LARGE SCALE GENOMIC DNA]</scope>
    <source>
        <strain evidence="2">JINMINGXINNONG_FW02</strain>
        <tissue evidence="2">Leaves</tissue>
    </source>
</reference>
<accession>A0AAN9MLU8</accession>
<dbReference type="Proteomes" id="UP001374584">
    <property type="component" value="Unassembled WGS sequence"/>
</dbReference>
<sequence>MQNVPRHRTSRHRSGSLCHQGAAVRQPRAVATTTHYGREQLRKMAYTVTMVYMGNCAKQSGAIAYVAYK</sequence>
<keyword evidence="3" id="KW-1185">Reference proteome</keyword>
<feature type="region of interest" description="Disordered" evidence="1">
    <location>
        <begin position="1"/>
        <end position="24"/>
    </location>
</feature>
<evidence type="ECO:0000313" key="3">
    <source>
        <dbReference type="Proteomes" id="UP001374584"/>
    </source>
</evidence>
<protein>
    <submittedName>
        <fullName evidence="2">Uncharacterized protein</fullName>
    </submittedName>
</protein>